<evidence type="ECO:0000313" key="6">
    <source>
        <dbReference type="Proteomes" id="UP000294164"/>
    </source>
</evidence>
<name>A0A4Q8LX45_9GAMM</name>
<evidence type="ECO:0000256" key="3">
    <source>
        <dbReference type="ARBA" id="ARBA00023125"/>
    </source>
</evidence>
<dbReference type="GO" id="GO:0004519">
    <property type="term" value="F:endonuclease activity"/>
    <property type="evidence" value="ECO:0007669"/>
    <property type="project" value="UniProtKB-KW"/>
</dbReference>
<reference evidence="5 6" key="1">
    <citation type="submission" date="2019-02" db="EMBL/GenBank/DDBJ databases">
        <title>WGS of Pseudoxanthomonas species novum from clinical isolates.</title>
        <authorList>
            <person name="Bernier A.-M."/>
            <person name="Bernard K."/>
            <person name="Vachon A."/>
        </authorList>
    </citation>
    <scope>NUCLEOTIDE SEQUENCE [LARGE SCALE GENOMIC DNA]</scope>
    <source>
        <strain evidence="5 6">NML130969</strain>
    </source>
</reference>
<dbReference type="CDD" id="cd17260">
    <property type="entry name" value="RMtype1_S_EcoEI-TRD1-CR1_like"/>
    <property type="match status" value="1"/>
</dbReference>
<dbReference type="GO" id="GO:0009307">
    <property type="term" value="P:DNA restriction-modification system"/>
    <property type="evidence" value="ECO:0007669"/>
    <property type="project" value="UniProtKB-KW"/>
</dbReference>
<evidence type="ECO:0000313" key="5">
    <source>
        <dbReference type="EMBL" id="TAA36982.1"/>
    </source>
</evidence>
<dbReference type="PANTHER" id="PTHR30408">
    <property type="entry name" value="TYPE-1 RESTRICTION ENZYME ECOKI SPECIFICITY PROTEIN"/>
    <property type="match status" value="1"/>
</dbReference>
<dbReference type="Pfam" id="PF01420">
    <property type="entry name" value="Methylase_S"/>
    <property type="match status" value="1"/>
</dbReference>
<evidence type="ECO:0000256" key="1">
    <source>
        <dbReference type="ARBA" id="ARBA00010923"/>
    </source>
</evidence>
<proteinExistence type="inferred from homology"/>
<accession>A0A4Q8LX45</accession>
<organism evidence="5 6">
    <name type="scientific">Pseudoxanthomonas winnipegensis</name>
    <dbReference type="NCBI Taxonomy" id="2480810"/>
    <lineage>
        <taxon>Bacteria</taxon>
        <taxon>Pseudomonadati</taxon>
        <taxon>Pseudomonadota</taxon>
        <taxon>Gammaproteobacteria</taxon>
        <taxon>Lysobacterales</taxon>
        <taxon>Lysobacteraceae</taxon>
        <taxon>Pseudoxanthomonas</taxon>
    </lineage>
</organism>
<keyword evidence="5" id="KW-0378">Hydrolase</keyword>
<dbReference type="OrthoDB" id="9798929at2"/>
<keyword evidence="2" id="KW-0680">Restriction system</keyword>
<comment type="caution">
    <text evidence="5">The sequence shown here is derived from an EMBL/GenBank/DDBJ whole genome shotgun (WGS) entry which is preliminary data.</text>
</comment>
<dbReference type="GO" id="GO:0003677">
    <property type="term" value="F:DNA binding"/>
    <property type="evidence" value="ECO:0007669"/>
    <property type="project" value="UniProtKB-KW"/>
</dbReference>
<dbReference type="InterPro" id="IPR052021">
    <property type="entry name" value="Type-I_RS_S_subunit"/>
</dbReference>
<evidence type="ECO:0000256" key="2">
    <source>
        <dbReference type="ARBA" id="ARBA00022747"/>
    </source>
</evidence>
<comment type="similarity">
    <text evidence="1">Belongs to the type-I restriction system S methylase family.</text>
</comment>
<keyword evidence="5" id="KW-0255">Endonuclease</keyword>
<dbReference type="InterPro" id="IPR000055">
    <property type="entry name" value="Restrct_endonuc_typeI_TRD"/>
</dbReference>
<sequence length="409" mass="46266">MSWETRTLSEVADHSLGKMLDKVKNKGELLPYLANINVRWGEFDLTSLREMRFEQHEMERFGLRNGDIVMCEGGEPGRCALWRGERPSMMFQKAIHRIRPYEFMDSGFLYYQFLHLGMMGGFAPYFTGATIKHLPREQLARVPIRVADIDTQRRITAALAPYDDLIATNQRRIALLEEAARRLYREWFVHLRFPGHEVVKVVDGVPEGWARTVFSDVVQINPRTPFEKGVERPFVEMAALSERLMVVGERSSRVISGGAKFRNGDTLLARITPCIENGKTGFVQFLESDDAVASGSTEFIVLRSAKANPWWVYCTAREDSFREHAIRSMSGSDGRQRVNTGSFSQFEVLLPPQDVLEQFAAMVAESFTQVEQLTNQGKTLAKARDALLPKLMSGQLDVSGIPLPDLKAA</sequence>
<keyword evidence="3" id="KW-0238">DNA-binding</keyword>
<dbReference type="PANTHER" id="PTHR30408:SF13">
    <property type="entry name" value="TYPE I RESTRICTION ENZYME HINDI SPECIFICITY SUBUNIT"/>
    <property type="match status" value="1"/>
</dbReference>
<evidence type="ECO:0000259" key="4">
    <source>
        <dbReference type="Pfam" id="PF01420"/>
    </source>
</evidence>
<protein>
    <submittedName>
        <fullName evidence="5">Restriction endonuclease subunit S</fullName>
    </submittedName>
</protein>
<dbReference type="Proteomes" id="UP000294164">
    <property type="component" value="Unassembled WGS sequence"/>
</dbReference>
<dbReference type="CDD" id="cd17253">
    <property type="entry name" value="RMtype1_S_Eco933I-TRD2-CR2_like"/>
    <property type="match status" value="1"/>
</dbReference>
<dbReference type="Gene3D" id="3.90.220.20">
    <property type="entry name" value="DNA methylase specificity domains"/>
    <property type="match status" value="2"/>
</dbReference>
<dbReference type="InterPro" id="IPR044946">
    <property type="entry name" value="Restrct_endonuc_typeI_TRD_sf"/>
</dbReference>
<keyword evidence="5" id="KW-0540">Nuclease</keyword>
<feature type="domain" description="Type I restriction modification DNA specificity" evidence="4">
    <location>
        <begin position="3"/>
        <end position="177"/>
    </location>
</feature>
<dbReference type="AlphaFoldDB" id="A0A4Q8LX45"/>
<gene>
    <name evidence="5" type="ORF">EA655_16985</name>
</gene>
<dbReference type="RefSeq" id="WP_130535617.1">
    <property type="nucleotide sequence ID" value="NZ_SHMG01000013.1"/>
</dbReference>
<dbReference type="SUPFAM" id="SSF116734">
    <property type="entry name" value="DNA methylase specificity domain"/>
    <property type="match status" value="2"/>
</dbReference>
<dbReference type="EMBL" id="SHMG01000013">
    <property type="protein sequence ID" value="TAA36982.1"/>
    <property type="molecule type" value="Genomic_DNA"/>
</dbReference>